<reference evidence="9 10" key="1">
    <citation type="submission" date="2023-03" db="EMBL/GenBank/DDBJ databases">
        <title>Draft genome sequence of type strain Streptomyces ferralitis JCM 14344.</title>
        <authorList>
            <person name="Klaysubun C."/>
            <person name="Duangmal K."/>
        </authorList>
    </citation>
    <scope>NUCLEOTIDE SEQUENCE [LARGE SCALE GENOMIC DNA]</scope>
    <source>
        <strain evidence="9 10">JCM 14344</strain>
    </source>
</reference>
<dbReference type="PANTHER" id="PTHR11080">
    <property type="entry name" value="PYRAZINAMIDASE/NICOTINAMIDASE"/>
    <property type="match status" value="1"/>
</dbReference>
<keyword evidence="2" id="KW-0662">Pyridine nucleotide biosynthesis</keyword>
<evidence type="ECO:0000256" key="5">
    <source>
        <dbReference type="ARBA" id="ARBA00037900"/>
    </source>
</evidence>
<dbReference type="Pfam" id="PF00857">
    <property type="entry name" value="Isochorismatase"/>
    <property type="match status" value="1"/>
</dbReference>
<comment type="caution">
    <text evidence="9">The sequence shown here is derived from an EMBL/GenBank/DDBJ whole genome shotgun (WGS) entry which is preliminary data.</text>
</comment>
<dbReference type="InterPro" id="IPR036380">
    <property type="entry name" value="Isochorismatase-like_sf"/>
</dbReference>
<comment type="pathway">
    <text evidence="5">Cofactor biosynthesis; nicotinate biosynthesis; nicotinate from nicotinamide: step 1/1.</text>
</comment>
<organism evidence="9 10">
    <name type="scientific">Streptantibioticus ferralitis</name>
    <dbReference type="NCBI Taxonomy" id="236510"/>
    <lineage>
        <taxon>Bacteria</taxon>
        <taxon>Bacillati</taxon>
        <taxon>Actinomycetota</taxon>
        <taxon>Actinomycetes</taxon>
        <taxon>Kitasatosporales</taxon>
        <taxon>Streptomycetaceae</taxon>
        <taxon>Streptantibioticus</taxon>
    </lineage>
</organism>
<dbReference type="EMBL" id="JARHTQ010000003">
    <property type="protein sequence ID" value="MDF2255287.1"/>
    <property type="molecule type" value="Genomic_DNA"/>
</dbReference>
<dbReference type="PANTHER" id="PTHR11080:SF2">
    <property type="entry name" value="LD05707P"/>
    <property type="match status" value="1"/>
</dbReference>
<evidence type="ECO:0000313" key="9">
    <source>
        <dbReference type="EMBL" id="MDF2255287.1"/>
    </source>
</evidence>
<feature type="domain" description="Isochorismatase-like" evidence="8">
    <location>
        <begin position="4"/>
        <end position="188"/>
    </location>
</feature>
<dbReference type="EC" id="3.5.1.19" evidence="6"/>
<evidence type="ECO:0000256" key="4">
    <source>
        <dbReference type="ARBA" id="ARBA00022801"/>
    </source>
</evidence>
<dbReference type="Gene3D" id="3.40.50.850">
    <property type="entry name" value="Isochorismatase-like"/>
    <property type="match status" value="1"/>
</dbReference>
<protein>
    <recommendedName>
        <fullName evidence="6">nicotinamidase</fullName>
        <ecNumber evidence="6">3.5.1.19</ecNumber>
    </recommendedName>
    <alternativeName>
        <fullName evidence="7">Nicotinamide deamidase</fullName>
    </alternativeName>
</protein>
<dbReference type="InterPro" id="IPR052347">
    <property type="entry name" value="Isochorismatase_Nicotinamidase"/>
</dbReference>
<evidence type="ECO:0000256" key="7">
    <source>
        <dbReference type="ARBA" id="ARBA00043224"/>
    </source>
</evidence>
<evidence type="ECO:0000259" key="8">
    <source>
        <dbReference type="Pfam" id="PF00857"/>
    </source>
</evidence>
<evidence type="ECO:0000256" key="2">
    <source>
        <dbReference type="ARBA" id="ARBA00022642"/>
    </source>
</evidence>
<keyword evidence="4" id="KW-0378">Hydrolase</keyword>
<dbReference type="InterPro" id="IPR000868">
    <property type="entry name" value="Isochorismatase-like_dom"/>
</dbReference>
<sequence length="196" mass="20613">MHRALIVVDVQNDFCEGGSLEVKGGADVAAAITDLVGDAGTVYRHVAATRDCHISPGDHFSDHPDYVTTWPVHCVAGTEGVGFHPNFAPAVASGAIDAVFDKGAYSGAYSGFEGVDENGMSLAAWLRDRDVSEVDIVGIATDHCVRATALDAVREGFTTRVLLDLTAGVLPETTERALEEMRRAGAELSGKPVVSD</sequence>
<proteinExistence type="inferred from homology"/>
<gene>
    <name evidence="9" type="ORF">P2L57_05980</name>
</gene>
<keyword evidence="3" id="KW-0479">Metal-binding</keyword>
<evidence type="ECO:0000313" key="10">
    <source>
        <dbReference type="Proteomes" id="UP001220022"/>
    </source>
</evidence>
<evidence type="ECO:0000256" key="6">
    <source>
        <dbReference type="ARBA" id="ARBA00039017"/>
    </source>
</evidence>
<keyword evidence="10" id="KW-1185">Reference proteome</keyword>
<dbReference type="RefSeq" id="WP_275809433.1">
    <property type="nucleotide sequence ID" value="NZ_BAAANM010000011.1"/>
</dbReference>
<evidence type="ECO:0000256" key="1">
    <source>
        <dbReference type="ARBA" id="ARBA00006336"/>
    </source>
</evidence>
<comment type="similarity">
    <text evidence="1">Belongs to the isochorismatase family.</text>
</comment>
<accession>A0ABT5YV65</accession>
<evidence type="ECO:0000256" key="3">
    <source>
        <dbReference type="ARBA" id="ARBA00022723"/>
    </source>
</evidence>
<name>A0ABT5YV65_9ACTN</name>
<dbReference type="SUPFAM" id="SSF52499">
    <property type="entry name" value="Isochorismatase-like hydrolases"/>
    <property type="match status" value="1"/>
</dbReference>
<dbReference type="Proteomes" id="UP001220022">
    <property type="component" value="Unassembled WGS sequence"/>
</dbReference>